<evidence type="ECO:0000256" key="2">
    <source>
        <dbReference type="ARBA" id="ARBA00005377"/>
    </source>
</evidence>
<evidence type="ECO:0000313" key="15">
    <source>
        <dbReference type="Proteomes" id="UP000245942"/>
    </source>
</evidence>
<feature type="transmembrane region" description="Helical" evidence="13">
    <location>
        <begin position="80"/>
        <end position="102"/>
    </location>
</feature>
<dbReference type="PANTHER" id="PTHR15451:SF19">
    <property type="entry name" value="ERGOSTEROL BIOSYNTHETIC PROTEIN 28 HOMOLOG"/>
    <property type="match status" value="1"/>
</dbReference>
<keyword evidence="4 13" id="KW-0812">Transmembrane</keyword>
<dbReference type="InterPro" id="IPR005352">
    <property type="entry name" value="Erg28"/>
</dbReference>
<protein>
    <submittedName>
        <fullName evidence="14">Erg28-like protein</fullName>
    </submittedName>
</protein>
<proteinExistence type="inferred from homology"/>
<evidence type="ECO:0000256" key="5">
    <source>
        <dbReference type="ARBA" id="ARBA00022824"/>
    </source>
</evidence>
<dbReference type="GeneID" id="37011131"/>
<evidence type="ECO:0000256" key="10">
    <source>
        <dbReference type="ARBA" id="ARBA00023136"/>
    </source>
</evidence>
<organism evidence="14 15">
    <name type="scientific">Pseudomicrostroma glucosiphilum</name>
    <dbReference type="NCBI Taxonomy" id="1684307"/>
    <lineage>
        <taxon>Eukaryota</taxon>
        <taxon>Fungi</taxon>
        <taxon>Dikarya</taxon>
        <taxon>Basidiomycota</taxon>
        <taxon>Ustilaginomycotina</taxon>
        <taxon>Exobasidiomycetes</taxon>
        <taxon>Microstromatales</taxon>
        <taxon>Microstromatales incertae sedis</taxon>
        <taxon>Pseudomicrostroma</taxon>
    </lineage>
</organism>
<keyword evidence="9" id="KW-0443">Lipid metabolism</keyword>
<reference evidence="14 15" key="1">
    <citation type="journal article" date="2018" name="Mol. Biol. Evol.">
        <title>Broad Genomic Sampling Reveals a Smut Pathogenic Ancestry of the Fungal Clade Ustilaginomycotina.</title>
        <authorList>
            <person name="Kijpornyongpan T."/>
            <person name="Mondo S.J."/>
            <person name="Barry K."/>
            <person name="Sandor L."/>
            <person name="Lee J."/>
            <person name="Lipzen A."/>
            <person name="Pangilinan J."/>
            <person name="LaButti K."/>
            <person name="Hainaut M."/>
            <person name="Henrissat B."/>
            <person name="Grigoriev I.V."/>
            <person name="Spatafora J.W."/>
            <person name="Aime M.C."/>
        </authorList>
    </citation>
    <scope>NUCLEOTIDE SEQUENCE [LARGE SCALE GENOMIC DNA]</scope>
    <source>
        <strain evidence="14 15">MCA 4718</strain>
    </source>
</reference>
<evidence type="ECO:0000256" key="3">
    <source>
        <dbReference type="ARBA" id="ARBA00022516"/>
    </source>
</evidence>
<evidence type="ECO:0000256" key="6">
    <source>
        <dbReference type="ARBA" id="ARBA00022955"/>
    </source>
</evidence>
<keyword evidence="8" id="KW-0756">Sterol biosynthesis</keyword>
<comment type="similarity">
    <text evidence="2">Belongs to the ERG28 family.</text>
</comment>
<keyword evidence="11" id="KW-1207">Sterol metabolism</keyword>
<keyword evidence="5" id="KW-0256">Endoplasmic reticulum</keyword>
<dbReference type="RefSeq" id="XP_025349012.1">
    <property type="nucleotide sequence ID" value="XM_025489397.1"/>
</dbReference>
<evidence type="ECO:0000256" key="8">
    <source>
        <dbReference type="ARBA" id="ARBA00023011"/>
    </source>
</evidence>
<keyword evidence="6" id="KW-0752">Steroid biosynthesis</keyword>
<keyword evidence="3" id="KW-0444">Lipid biosynthesis</keyword>
<keyword evidence="7 13" id="KW-1133">Transmembrane helix</keyword>
<accession>A0A316U9L2</accession>
<evidence type="ECO:0000256" key="4">
    <source>
        <dbReference type="ARBA" id="ARBA00022692"/>
    </source>
</evidence>
<keyword evidence="15" id="KW-1185">Reference proteome</keyword>
<dbReference type="GO" id="GO:0016126">
    <property type="term" value="P:sterol biosynthetic process"/>
    <property type="evidence" value="ECO:0007669"/>
    <property type="project" value="UniProtKB-KW"/>
</dbReference>
<gene>
    <name evidence="14" type="ORF">BCV69DRAFT_157411</name>
</gene>
<feature type="transmembrane region" description="Helical" evidence="13">
    <location>
        <begin position="14"/>
        <end position="36"/>
    </location>
</feature>
<dbReference type="GO" id="GO:0005789">
    <property type="term" value="C:endoplasmic reticulum membrane"/>
    <property type="evidence" value="ECO:0007669"/>
    <property type="project" value="UniProtKB-SubCell"/>
</dbReference>
<sequence length="136" mass="14719">MSSLHLPSTNLGRWLLAVSILAAGNTLTGLFSTASSRKSYSTNKGLSQVTPLQTRHYSFWTLTAAVVRCYAAYSITNKEVYEICMATFVIVLLHIGSEMAVYKTATLSSGGIRSTLLVATGTLAAMVMQYNHYVGK</sequence>
<dbReference type="AlphaFoldDB" id="A0A316U9L2"/>
<evidence type="ECO:0000256" key="12">
    <source>
        <dbReference type="ARBA" id="ARBA00023221"/>
    </source>
</evidence>
<dbReference type="OrthoDB" id="6485510at2759"/>
<evidence type="ECO:0000256" key="1">
    <source>
        <dbReference type="ARBA" id="ARBA00004477"/>
    </source>
</evidence>
<evidence type="ECO:0000256" key="7">
    <source>
        <dbReference type="ARBA" id="ARBA00022989"/>
    </source>
</evidence>
<dbReference type="Proteomes" id="UP000245942">
    <property type="component" value="Unassembled WGS sequence"/>
</dbReference>
<evidence type="ECO:0000256" key="13">
    <source>
        <dbReference type="SAM" id="Phobius"/>
    </source>
</evidence>
<feature type="transmembrane region" description="Helical" evidence="13">
    <location>
        <begin position="114"/>
        <end position="133"/>
    </location>
</feature>
<evidence type="ECO:0000256" key="11">
    <source>
        <dbReference type="ARBA" id="ARBA00023166"/>
    </source>
</evidence>
<keyword evidence="10 13" id="KW-0472">Membrane</keyword>
<name>A0A316U9L2_9BASI</name>
<dbReference type="PANTHER" id="PTHR15451">
    <property type="entry name" value="ERGOSTEROL BIOSYNTHETIC PROTEIN 28-RELATED"/>
    <property type="match status" value="1"/>
</dbReference>
<keyword evidence="12" id="KW-0753">Steroid metabolism</keyword>
<evidence type="ECO:0000313" key="14">
    <source>
        <dbReference type="EMBL" id="PWN21852.1"/>
    </source>
</evidence>
<comment type="subcellular location">
    <subcellularLocation>
        <location evidence="1">Endoplasmic reticulum membrane</location>
        <topology evidence="1">Multi-pass membrane protein</topology>
    </subcellularLocation>
</comment>
<dbReference type="EMBL" id="KZ819324">
    <property type="protein sequence ID" value="PWN21852.1"/>
    <property type="molecule type" value="Genomic_DNA"/>
</dbReference>
<dbReference type="GO" id="GO:0030674">
    <property type="term" value="F:protein-macromolecule adaptor activity"/>
    <property type="evidence" value="ECO:0007669"/>
    <property type="project" value="TreeGrafter"/>
</dbReference>
<dbReference type="STRING" id="1684307.A0A316U9L2"/>
<dbReference type="Pfam" id="PF03694">
    <property type="entry name" value="Erg28"/>
    <property type="match status" value="1"/>
</dbReference>
<evidence type="ECO:0000256" key="9">
    <source>
        <dbReference type="ARBA" id="ARBA00023098"/>
    </source>
</evidence>